<dbReference type="STRING" id="99883.ENSTNIP00000005281"/>
<dbReference type="SUPFAM" id="SSF56784">
    <property type="entry name" value="HAD-like"/>
    <property type="match status" value="1"/>
</dbReference>
<dbReference type="InterPro" id="IPR036412">
    <property type="entry name" value="HAD-like_sf"/>
</dbReference>
<dbReference type="AlphaFoldDB" id="H3CAK9"/>
<dbReference type="HOGENOM" id="CLU_045011_8_2_1"/>
<dbReference type="InterPro" id="IPR006439">
    <property type="entry name" value="HAD-SF_hydro_IA"/>
</dbReference>
<dbReference type="PANTHER" id="PTHR46470">
    <property type="entry name" value="N-ACYLNEURAMINATE-9-PHOSPHATASE"/>
    <property type="match status" value="1"/>
</dbReference>
<proteinExistence type="predicted"/>
<dbReference type="OMA" id="PQETHDT"/>
<evidence type="ECO:0000313" key="5">
    <source>
        <dbReference type="Proteomes" id="UP000007303"/>
    </source>
</evidence>
<name>H3CAK9_TETNG</name>
<dbReference type="SFLD" id="SFLDG01129">
    <property type="entry name" value="C1.5:_HAD__Beta-PGM__Phosphata"/>
    <property type="match status" value="1"/>
</dbReference>
<dbReference type="InParanoid" id="H3CAK9"/>
<sequence length="244" mass="26573">MDGKRVKAIIFDLDNTLIDTRRAGEVAIQKTGDLLKTALALDDATIAVICDKFKQKLLGERCDPSACRSVEEVRVAHWQESIQEVRGSSSASALASQCYRLWKSTRLEVLSLPPERSELLKQLRASYKLLLLTNGLAEVQREKVEAVGCEEFFDAVVIGGEHAEQKPSPSIFTWCFDALGVRAEDCVVVGDDLDADIQGGFNAGVRATVWISGAGGQIPNRSVKPDFTIASVLDLPGVLVQLET</sequence>
<dbReference type="Gene3D" id="3.40.50.1000">
    <property type="entry name" value="HAD superfamily/HAD-like"/>
    <property type="match status" value="1"/>
</dbReference>
<dbReference type="InterPro" id="IPR011950">
    <property type="entry name" value="HAD-SF_hydro_IA_CTE7"/>
</dbReference>
<dbReference type="GO" id="GO:0050124">
    <property type="term" value="F:N-acylneuraminate-9-phosphatase activity"/>
    <property type="evidence" value="ECO:0007669"/>
    <property type="project" value="TreeGrafter"/>
</dbReference>
<dbReference type="Pfam" id="PF00702">
    <property type="entry name" value="Hydrolase"/>
    <property type="match status" value="1"/>
</dbReference>
<evidence type="ECO:0000256" key="1">
    <source>
        <dbReference type="ARBA" id="ARBA00001946"/>
    </source>
</evidence>
<dbReference type="PANTHER" id="PTHR46470:SF3">
    <property type="entry name" value="N-ACYLNEURAMINATE-9-PHOSPHATASE"/>
    <property type="match status" value="1"/>
</dbReference>
<keyword evidence="3" id="KW-0460">Magnesium</keyword>
<dbReference type="Proteomes" id="UP000007303">
    <property type="component" value="Unassembled WGS sequence"/>
</dbReference>
<reference evidence="4" key="2">
    <citation type="submission" date="2025-08" db="UniProtKB">
        <authorList>
            <consortium name="Ensembl"/>
        </authorList>
    </citation>
    <scope>IDENTIFICATION</scope>
</reference>
<dbReference type="CDD" id="cd04305">
    <property type="entry name" value="HAD_Neu5Ac-Pase_like"/>
    <property type="match status" value="1"/>
</dbReference>
<dbReference type="SFLD" id="SFLDS00003">
    <property type="entry name" value="Haloacid_Dehalogenase"/>
    <property type="match status" value="1"/>
</dbReference>
<dbReference type="NCBIfam" id="TIGR01549">
    <property type="entry name" value="HAD-SF-IA-v1"/>
    <property type="match status" value="1"/>
</dbReference>
<reference evidence="5" key="1">
    <citation type="journal article" date="2004" name="Nature">
        <title>Genome duplication in the teleost fish Tetraodon nigroviridis reveals the early vertebrate proto-karyotype.</title>
        <authorList>
            <person name="Jaillon O."/>
            <person name="Aury J.-M."/>
            <person name="Brunet F."/>
            <person name="Petit J.-L."/>
            <person name="Stange-Thomann N."/>
            <person name="Mauceli E."/>
            <person name="Bouneau L."/>
            <person name="Fischer C."/>
            <person name="Ozouf-Costaz C."/>
            <person name="Bernot A."/>
            <person name="Nicaud S."/>
            <person name="Jaffe D."/>
            <person name="Fisher S."/>
            <person name="Lutfalla G."/>
            <person name="Dossat C."/>
            <person name="Segurens B."/>
            <person name="Dasilva C."/>
            <person name="Salanoubat M."/>
            <person name="Levy M."/>
            <person name="Boudet N."/>
            <person name="Castellano S."/>
            <person name="Anthouard V."/>
            <person name="Jubin C."/>
            <person name="Castelli V."/>
            <person name="Katinka M."/>
            <person name="Vacherie B."/>
            <person name="Biemont C."/>
            <person name="Skalli Z."/>
            <person name="Cattolico L."/>
            <person name="Poulain J."/>
            <person name="De Berardinis V."/>
            <person name="Cruaud C."/>
            <person name="Duprat S."/>
            <person name="Brottier P."/>
            <person name="Coutanceau J.-P."/>
            <person name="Gouzy J."/>
            <person name="Parra G."/>
            <person name="Lardier G."/>
            <person name="Chapple C."/>
            <person name="McKernan K.J."/>
            <person name="McEwan P."/>
            <person name="Bosak S."/>
            <person name="Kellis M."/>
            <person name="Volff J.-N."/>
            <person name="Guigo R."/>
            <person name="Zody M.C."/>
            <person name="Mesirov J."/>
            <person name="Lindblad-Toh K."/>
            <person name="Birren B."/>
            <person name="Nusbaum C."/>
            <person name="Kahn D."/>
            <person name="Robinson-Rechavi M."/>
            <person name="Laudet V."/>
            <person name="Schachter V."/>
            <person name="Quetier F."/>
            <person name="Saurin W."/>
            <person name="Scarpelli C."/>
            <person name="Wincker P."/>
            <person name="Lander E.S."/>
            <person name="Weissenbach J."/>
            <person name="Roest Crollius H."/>
        </authorList>
    </citation>
    <scope>NUCLEOTIDE SEQUENCE [LARGE SCALE GENOMIC DNA]</scope>
</reference>
<accession>H3CAK9</accession>
<evidence type="ECO:0000256" key="3">
    <source>
        <dbReference type="ARBA" id="ARBA00022842"/>
    </source>
</evidence>
<keyword evidence="2" id="KW-0378">Hydrolase</keyword>
<dbReference type="GeneTree" id="ENSGT00390000003094"/>
<comment type="cofactor">
    <cofactor evidence="1">
        <name>Mg(2+)</name>
        <dbReference type="ChEBI" id="CHEBI:18420"/>
    </cofactor>
</comment>
<dbReference type="GO" id="GO:0046380">
    <property type="term" value="P:N-acetylneuraminate biosynthetic process"/>
    <property type="evidence" value="ECO:0007669"/>
    <property type="project" value="TreeGrafter"/>
</dbReference>
<dbReference type="InterPro" id="IPR023214">
    <property type="entry name" value="HAD_sf"/>
</dbReference>
<evidence type="ECO:0000256" key="2">
    <source>
        <dbReference type="ARBA" id="ARBA00022801"/>
    </source>
</evidence>
<dbReference type="InterPro" id="IPR051400">
    <property type="entry name" value="HAD-like_hydrolase"/>
</dbReference>
<evidence type="ECO:0000313" key="4">
    <source>
        <dbReference type="Ensembl" id="ENSTNIP00000005281.1"/>
    </source>
</evidence>
<dbReference type="Ensembl" id="ENSTNIT00000005427.1">
    <property type="protein sequence ID" value="ENSTNIP00000005281.1"/>
    <property type="gene ID" value="ENSTNIG00000002723.1"/>
</dbReference>
<dbReference type="NCBIfam" id="TIGR02253">
    <property type="entry name" value="CTE7"/>
    <property type="match status" value="1"/>
</dbReference>
<keyword evidence="5" id="KW-1185">Reference proteome</keyword>
<protein>
    <submittedName>
        <fullName evidence="4">N-acetylneuraminic acid phosphatase</fullName>
    </submittedName>
</protein>
<reference evidence="4" key="3">
    <citation type="submission" date="2025-09" db="UniProtKB">
        <authorList>
            <consortium name="Ensembl"/>
        </authorList>
    </citation>
    <scope>IDENTIFICATION</scope>
</reference>
<dbReference type="Gene3D" id="1.20.120.710">
    <property type="entry name" value="Haloacid dehalogenase hydrolase-like domain"/>
    <property type="match status" value="1"/>
</dbReference>
<organism evidence="4 5">
    <name type="scientific">Tetraodon nigroviridis</name>
    <name type="common">Spotted green pufferfish</name>
    <name type="synonym">Chelonodon nigroviridis</name>
    <dbReference type="NCBI Taxonomy" id="99883"/>
    <lineage>
        <taxon>Eukaryota</taxon>
        <taxon>Metazoa</taxon>
        <taxon>Chordata</taxon>
        <taxon>Craniata</taxon>
        <taxon>Vertebrata</taxon>
        <taxon>Euteleostomi</taxon>
        <taxon>Actinopterygii</taxon>
        <taxon>Neopterygii</taxon>
        <taxon>Teleostei</taxon>
        <taxon>Neoteleostei</taxon>
        <taxon>Acanthomorphata</taxon>
        <taxon>Eupercaria</taxon>
        <taxon>Tetraodontiformes</taxon>
        <taxon>Tetradontoidea</taxon>
        <taxon>Tetraodontidae</taxon>
        <taxon>Tetraodon</taxon>
    </lineage>
</organism>
<dbReference type="PRINTS" id="PR00413">
    <property type="entry name" value="HADHALOGNASE"/>
</dbReference>